<evidence type="ECO:0000256" key="2">
    <source>
        <dbReference type="PROSITE-ProRule" id="PRU00497"/>
    </source>
</evidence>
<evidence type="ECO:0000256" key="1">
    <source>
        <dbReference type="ARBA" id="ARBA00022460"/>
    </source>
</evidence>
<dbReference type="PANTHER" id="PTHR10380:SF173">
    <property type="entry name" value="CUTICULAR PROTEIN 47EF, ISOFORM C-RELATED"/>
    <property type="match status" value="1"/>
</dbReference>
<reference evidence="4" key="1">
    <citation type="journal article" date="2023" name="IScience">
        <title>Live-bearing cockroach genome reveals convergent evolutionary mechanisms linked to viviparity in insects and beyond.</title>
        <authorList>
            <person name="Fouks B."/>
            <person name="Harrison M.C."/>
            <person name="Mikhailova A.A."/>
            <person name="Marchal E."/>
            <person name="English S."/>
            <person name="Carruthers M."/>
            <person name="Jennings E.C."/>
            <person name="Chiamaka E.L."/>
            <person name="Frigard R.A."/>
            <person name="Pippel M."/>
            <person name="Attardo G.M."/>
            <person name="Benoit J.B."/>
            <person name="Bornberg-Bauer E."/>
            <person name="Tobe S.S."/>
        </authorList>
    </citation>
    <scope>NUCLEOTIDE SEQUENCE</scope>
    <source>
        <strain evidence="4">Stay&amp;Tobe</strain>
    </source>
</reference>
<dbReference type="Proteomes" id="UP001233999">
    <property type="component" value="Unassembled WGS sequence"/>
</dbReference>
<dbReference type="InterPro" id="IPR050468">
    <property type="entry name" value="Cuticle_Struct_Prot"/>
</dbReference>
<keyword evidence="1 2" id="KW-0193">Cuticle</keyword>
<dbReference type="GO" id="GO:0062129">
    <property type="term" value="C:chitin-based extracellular matrix"/>
    <property type="evidence" value="ECO:0007669"/>
    <property type="project" value="TreeGrafter"/>
</dbReference>
<feature type="signal peptide" evidence="3">
    <location>
        <begin position="1"/>
        <end position="19"/>
    </location>
</feature>
<reference evidence="4" key="2">
    <citation type="submission" date="2023-05" db="EMBL/GenBank/DDBJ databases">
        <authorList>
            <person name="Fouks B."/>
        </authorList>
    </citation>
    <scope>NUCLEOTIDE SEQUENCE</scope>
    <source>
        <strain evidence="4">Stay&amp;Tobe</strain>
        <tissue evidence="4">Testes</tissue>
    </source>
</reference>
<dbReference type="EMBL" id="JASPKZ010010652">
    <property type="protein sequence ID" value="KAJ9574170.1"/>
    <property type="molecule type" value="Genomic_DNA"/>
</dbReference>
<evidence type="ECO:0000256" key="3">
    <source>
        <dbReference type="SAM" id="SignalP"/>
    </source>
</evidence>
<organism evidence="4 5">
    <name type="scientific">Diploptera punctata</name>
    <name type="common">Pacific beetle cockroach</name>
    <dbReference type="NCBI Taxonomy" id="6984"/>
    <lineage>
        <taxon>Eukaryota</taxon>
        <taxon>Metazoa</taxon>
        <taxon>Ecdysozoa</taxon>
        <taxon>Arthropoda</taxon>
        <taxon>Hexapoda</taxon>
        <taxon>Insecta</taxon>
        <taxon>Pterygota</taxon>
        <taxon>Neoptera</taxon>
        <taxon>Polyneoptera</taxon>
        <taxon>Dictyoptera</taxon>
        <taxon>Blattodea</taxon>
        <taxon>Blaberoidea</taxon>
        <taxon>Blaberidae</taxon>
        <taxon>Diplopterinae</taxon>
        <taxon>Diploptera</taxon>
    </lineage>
</organism>
<evidence type="ECO:0000313" key="5">
    <source>
        <dbReference type="Proteomes" id="UP001233999"/>
    </source>
</evidence>
<dbReference type="Pfam" id="PF00379">
    <property type="entry name" value="Chitin_bind_4"/>
    <property type="match status" value="1"/>
</dbReference>
<dbReference type="AlphaFoldDB" id="A0AAD7Z5N3"/>
<keyword evidence="3" id="KW-0732">Signal</keyword>
<keyword evidence="5" id="KW-1185">Reference proteome</keyword>
<accession>A0AAD7Z5N3</accession>
<dbReference type="PANTHER" id="PTHR10380">
    <property type="entry name" value="CUTICLE PROTEIN"/>
    <property type="match status" value="1"/>
</dbReference>
<feature type="non-terminal residue" evidence="4">
    <location>
        <position position="1"/>
    </location>
</feature>
<sequence>VVILAVLGVSAAAPQQAIARSPPIAILRQAQDQQFDGSYQFSYETENGIAAQEQGSIKNLGTGDEASVVQGSYSYTSLEGYPIKVNYIADENADDVNGFVPQGDHLPTSPPIPPAIQRALDYLGTMQVQST</sequence>
<dbReference type="PRINTS" id="PR00947">
    <property type="entry name" value="CUTICLE"/>
</dbReference>
<dbReference type="InterPro" id="IPR000618">
    <property type="entry name" value="Insect_cuticle"/>
</dbReference>
<feature type="chain" id="PRO_5041907160" evidence="3">
    <location>
        <begin position="20"/>
        <end position="131"/>
    </location>
</feature>
<dbReference type="PROSITE" id="PS51155">
    <property type="entry name" value="CHIT_BIND_RR_2"/>
    <property type="match status" value="1"/>
</dbReference>
<evidence type="ECO:0000313" key="4">
    <source>
        <dbReference type="EMBL" id="KAJ9574170.1"/>
    </source>
</evidence>
<feature type="non-terminal residue" evidence="4">
    <location>
        <position position="131"/>
    </location>
</feature>
<proteinExistence type="predicted"/>
<protein>
    <submittedName>
        <fullName evidence="4">Uncharacterized protein</fullName>
    </submittedName>
</protein>
<gene>
    <name evidence="4" type="ORF">L9F63_008426</name>
</gene>
<comment type="caution">
    <text evidence="4">The sequence shown here is derived from an EMBL/GenBank/DDBJ whole genome shotgun (WGS) entry which is preliminary data.</text>
</comment>
<dbReference type="GO" id="GO:0008010">
    <property type="term" value="F:structural constituent of chitin-based larval cuticle"/>
    <property type="evidence" value="ECO:0007669"/>
    <property type="project" value="TreeGrafter"/>
</dbReference>
<name>A0AAD7Z5N3_DIPPU</name>